<sequence length="185" mass="21676">MSRDHAEYRSAAPSLEYTLLRKRMRSIRMRVVPPDGEIRVSAPHATPLWQIDQFVTSRRTWIANRRALLVGMEPRLEHGAEAEALRAELADWLEILLPAWCAEFDVETPHLSLRIMRTQWGSCRPSTRRITLNIELARRGFEMAEYVLVHELCHLFANGHGRDFYALMDLHLPDWRDRRKRLGPL</sequence>
<evidence type="ECO:0000313" key="2">
    <source>
        <dbReference type="EMBL" id="MDN4481267.1"/>
    </source>
</evidence>
<dbReference type="EMBL" id="JAUHQA010000001">
    <property type="protein sequence ID" value="MDN4481267.1"/>
    <property type="molecule type" value="Genomic_DNA"/>
</dbReference>
<organism evidence="2 3">
    <name type="scientific">Demequina muriae</name>
    <dbReference type="NCBI Taxonomy" id="3051664"/>
    <lineage>
        <taxon>Bacteria</taxon>
        <taxon>Bacillati</taxon>
        <taxon>Actinomycetota</taxon>
        <taxon>Actinomycetes</taxon>
        <taxon>Micrococcales</taxon>
        <taxon>Demequinaceae</taxon>
        <taxon>Demequina</taxon>
    </lineage>
</organism>
<dbReference type="Gene3D" id="3.30.2010.10">
    <property type="entry name" value="Metalloproteases ('zincins'), catalytic domain"/>
    <property type="match status" value="1"/>
</dbReference>
<dbReference type="CDD" id="cd07344">
    <property type="entry name" value="M48_yhfN_like"/>
    <property type="match status" value="1"/>
</dbReference>
<gene>
    <name evidence="2" type="ORF">QQX02_10055</name>
</gene>
<comment type="caution">
    <text evidence="2">The sequence shown here is derived from an EMBL/GenBank/DDBJ whole genome shotgun (WGS) entry which is preliminary data.</text>
</comment>
<feature type="domain" description="YgjP-like metallopeptidase" evidence="1">
    <location>
        <begin position="82"/>
        <end position="182"/>
    </location>
</feature>
<reference evidence="2" key="1">
    <citation type="submission" date="2023-06" db="EMBL/GenBank/DDBJ databases">
        <title>Egi l300058.</title>
        <authorList>
            <person name="Gao L."/>
            <person name="Fang B.-Z."/>
            <person name="Li W.-J."/>
        </authorList>
    </citation>
    <scope>NUCLEOTIDE SEQUENCE</scope>
    <source>
        <strain evidence="2">EGI L300058</strain>
    </source>
</reference>
<dbReference type="PANTHER" id="PTHR30399">
    <property type="entry name" value="UNCHARACTERIZED PROTEIN YGJP"/>
    <property type="match status" value="1"/>
</dbReference>
<protein>
    <submittedName>
        <fullName evidence="2">DUF45 domain-containing protein</fullName>
    </submittedName>
</protein>
<evidence type="ECO:0000313" key="3">
    <source>
        <dbReference type="Proteomes" id="UP001172708"/>
    </source>
</evidence>
<dbReference type="Proteomes" id="UP001172708">
    <property type="component" value="Unassembled WGS sequence"/>
</dbReference>
<dbReference type="RefSeq" id="WP_301142836.1">
    <property type="nucleotide sequence ID" value="NZ_JAUHQA010000001.1"/>
</dbReference>
<dbReference type="InterPro" id="IPR002725">
    <property type="entry name" value="YgjP-like_metallopeptidase"/>
</dbReference>
<accession>A0ABT8GIN1</accession>
<dbReference type="PANTHER" id="PTHR30399:SF1">
    <property type="entry name" value="UTP PYROPHOSPHATASE"/>
    <property type="match status" value="1"/>
</dbReference>
<keyword evidence="3" id="KW-1185">Reference proteome</keyword>
<dbReference type="InterPro" id="IPR053136">
    <property type="entry name" value="UTP_pyrophosphatase-like"/>
</dbReference>
<dbReference type="Pfam" id="PF01863">
    <property type="entry name" value="YgjP-like"/>
    <property type="match status" value="2"/>
</dbReference>
<feature type="domain" description="YgjP-like metallopeptidase" evidence="1">
    <location>
        <begin position="30"/>
        <end position="69"/>
    </location>
</feature>
<evidence type="ECO:0000259" key="1">
    <source>
        <dbReference type="Pfam" id="PF01863"/>
    </source>
</evidence>
<proteinExistence type="predicted"/>
<name>A0ABT8GIN1_9MICO</name>